<protein>
    <recommendedName>
        <fullName evidence="5">Basic secretory peptidase family protein</fullName>
    </recommendedName>
</protein>
<dbReference type="RefSeq" id="WP_378967244.1">
    <property type="nucleotide sequence ID" value="NZ_JBHTBJ010000007.1"/>
</dbReference>
<keyword evidence="4" id="KW-1185">Reference proteome</keyword>
<comment type="caution">
    <text evidence="3">The sequence shown here is derived from an EMBL/GenBank/DDBJ whole genome shotgun (WGS) entry which is preliminary data.</text>
</comment>
<accession>A0ABW2HQI9</accession>
<evidence type="ECO:0000256" key="2">
    <source>
        <dbReference type="SAM" id="Phobius"/>
    </source>
</evidence>
<dbReference type="EMBL" id="JBHTBJ010000007">
    <property type="protein sequence ID" value="MFC7274831.1"/>
    <property type="molecule type" value="Genomic_DNA"/>
</dbReference>
<evidence type="ECO:0008006" key="5">
    <source>
        <dbReference type="Google" id="ProtNLM"/>
    </source>
</evidence>
<evidence type="ECO:0000313" key="3">
    <source>
        <dbReference type="EMBL" id="MFC7274831.1"/>
    </source>
</evidence>
<evidence type="ECO:0000313" key="4">
    <source>
        <dbReference type="Proteomes" id="UP001596548"/>
    </source>
</evidence>
<evidence type="ECO:0000256" key="1">
    <source>
        <dbReference type="SAM" id="MobiDB-lite"/>
    </source>
</evidence>
<name>A0ABW2HQI9_9ACTN</name>
<feature type="region of interest" description="Disordered" evidence="1">
    <location>
        <begin position="1"/>
        <end position="54"/>
    </location>
</feature>
<organism evidence="3 4">
    <name type="scientific">Paractinoplanes rhizophilus</name>
    <dbReference type="NCBI Taxonomy" id="1416877"/>
    <lineage>
        <taxon>Bacteria</taxon>
        <taxon>Bacillati</taxon>
        <taxon>Actinomycetota</taxon>
        <taxon>Actinomycetes</taxon>
        <taxon>Micromonosporales</taxon>
        <taxon>Micromonosporaceae</taxon>
        <taxon>Paractinoplanes</taxon>
    </lineage>
</organism>
<proteinExistence type="predicted"/>
<gene>
    <name evidence="3" type="ORF">ACFQS1_12620</name>
</gene>
<keyword evidence="2" id="KW-0472">Membrane</keyword>
<reference evidence="4" key="1">
    <citation type="journal article" date="2019" name="Int. J. Syst. Evol. Microbiol.">
        <title>The Global Catalogue of Microorganisms (GCM) 10K type strain sequencing project: providing services to taxonomists for standard genome sequencing and annotation.</title>
        <authorList>
            <consortium name="The Broad Institute Genomics Platform"/>
            <consortium name="The Broad Institute Genome Sequencing Center for Infectious Disease"/>
            <person name="Wu L."/>
            <person name="Ma J."/>
        </authorList>
    </citation>
    <scope>NUCLEOTIDE SEQUENCE [LARGE SCALE GENOMIC DNA]</scope>
    <source>
        <strain evidence="4">XZYJT-10</strain>
    </source>
</reference>
<keyword evidence="2" id="KW-1133">Transmembrane helix</keyword>
<sequence>MHEGPELSTPTPIPPQRVPAHDGPPAASEPAHREPSEPVGAGQAPVGAGQASVEAGQAPVELAVVGSAPVEDAPVEPAPAEPAAAAVEPQVSSRGRRRRGRVLVAAGGALAVLVGGFVVWKPDSGPEAAAIAAPSAPAASDPAAPTTPYDQAVAVLDAQADALTRGDESAWLAAVDGKLRGKYRSIFRNLRGLGVLRVDYEPGVGQPVKGDATAVALRTDLVYCFSEEMCPRTPATEWEKAPRISQKLTLKPVAGKYVISGLAVSPQPDFHQPTPWESGDLVFAQGARVTVAADKGHAKYLRTVLPVAEKAAGVADRYAALNGTPQRRYRIFLAAEKQWKSWYGGENDRWAIGLAVPLNKRGIDVIVRMSEMDDALTLATTVQHELGHVVTLTGAYQMDAVEDTWLSEGIAEYIGWRPKAAAKSLRRYSVRWQLDRAAPKSMVPARPGPKAPARAGDAFYGLSHLAVDCMAHKYGETKLFTFVRLVLTEDNSLDQASQDAYGVPFATLDKACLPWIRQQVS</sequence>
<keyword evidence="2" id="KW-0812">Transmembrane</keyword>
<dbReference type="Proteomes" id="UP001596548">
    <property type="component" value="Unassembled WGS sequence"/>
</dbReference>
<feature type="transmembrane region" description="Helical" evidence="2">
    <location>
        <begin position="102"/>
        <end position="120"/>
    </location>
</feature>
<feature type="compositionally biased region" description="Low complexity" evidence="1">
    <location>
        <begin position="38"/>
        <end position="51"/>
    </location>
</feature>
<feature type="region of interest" description="Disordered" evidence="1">
    <location>
        <begin position="72"/>
        <end position="94"/>
    </location>
</feature>